<dbReference type="AlphaFoldDB" id="A0A4Z2FEU6"/>
<keyword evidence="2" id="KW-1185">Reference proteome</keyword>
<dbReference type="Proteomes" id="UP000314294">
    <property type="component" value="Unassembled WGS sequence"/>
</dbReference>
<protein>
    <submittedName>
        <fullName evidence="1">Uncharacterized protein</fullName>
    </submittedName>
</protein>
<evidence type="ECO:0000313" key="2">
    <source>
        <dbReference type="Proteomes" id="UP000314294"/>
    </source>
</evidence>
<dbReference type="EMBL" id="SRLO01001251">
    <property type="protein sequence ID" value="TNN39766.1"/>
    <property type="molecule type" value="Genomic_DNA"/>
</dbReference>
<gene>
    <name evidence="1" type="ORF">EYF80_050075</name>
</gene>
<comment type="caution">
    <text evidence="1">The sequence shown here is derived from an EMBL/GenBank/DDBJ whole genome shotgun (WGS) entry which is preliminary data.</text>
</comment>
<accession>A0A4Z2FEU6</accession>
<proteinExistence type="predicted"/>
<reference evidence="1 2" key="1">
    <citation type="submission" date="2019-03" db="EMBL/GenBank/DDBJ databases">
        <title>First draft genome of Liparis tanakae, snailfish: a comprehensive survey of snailfish specific genes.</title>
        <authorList>
            <person name="Kim W."/>
            <person name="Song I."/>
            <person name="Jeong J.-H."/>
            <person name="Kim D."/>
            <person name="Kim S."/>
            <person name="Ryu S."/>
            <person name="Song J.Y."/>
            <person name="Lee S.K."/>
        </authorList>
    </citation>
    <scope>NUCLEOTIDE SEQUENCE [LARGE SCALE GENOMIC DNA]</scope>
    <source>
        <tissue evidence="1">Muscle</tissue>
    </source>
</reference>
<name>A0A4Z2FEU6_9TELE</name>
<sequence>MMRRLLCSFPRLNQCKVSDDGLFHDVVPAVELPHLDNEDTIQRTFPCFLTDLWRQFHFQLPRQILSLKLCVLPDVRRDHPLDLLGLQQQAQAKIQKVRLLSGDTSGFNYGERLQHDNRRDRFLVDKRDTDMALKQILLHIKVCDNEAGFTKGIDVSC</sequence>
<evidence type="ECO:0000313" key="1">
    <source>
        <dbReference type="EMBL" id="TNN39766.1"/>
    </source>
</evidence>
<organism evidence="1 2">
    <name type="scientific">Liparis tanakae</name>
    <name type="common">Tanaka's snailfish</name>
    <dbReference type="NCBI Taxonomy" id="230148"/>
    <lineage>
        <taxon>Eukaryota</taxon>
        <taxon>Metazoa</taxon>
        <taxon>Chordata</taxon>
        <taxon>Craniata</taxon>
        <taxon>Vertebrata</taxon>
        <taxon>Euteleostomi</taxon>
        <taxon>Actinopterygii</taxon>
        <taxon>Neopterygii</taxon>
        <taxon>Teleostei</taxon>
        <taxon>Neoteleostei</taxon>
        <taxon>Acanthomorphata</taxon>
        <taxon>Eupercaria</taxon>
        <taxon>Perciformes</taxon>
        <taxon>Cottioidei</taxon>
        <taxon>Cottales</taxon>
        <taxon>Liparidae</taxon>
        <taxon>Liparis</taxon>
    </lineage>
</organism>